<evidence type="ECO:0000256" key="1">
    <source>
        <dbReference type="ARBA" id="ARBA00011738"/>
    </source>
</evidence>
<comment type="catalytic activity">
    <reaction evidence="10">
        <text>3',5'-cyclic UMP + H2O = UMP + H(+)</text>
        <dbReference type="Rhea" id="RHEA:70575"/>
        <dbReference type="ChEBI" id="CHEBI:15377"/>
        <dbReference type="ChEBI" id="CHEBI:15378"/>
        <dbReference type="ChEBI" id="CHEBI:57865"/>
        <dbReference type="ChEBI" id="CHEBI:184387"/>
    </reaction>
    <physiologicalReaction direction="left-to-right" evidence="10">
        <dbReference type="Rhea" id="RHEA:70576"/>
    </physiologicalReaction>
</comment>
<feature type="binding site" evidence="11">
    <location>
        <position position="67"/>
    </location>
    <ligand>
        <name>Zn(2+)</name>
        <dbReference type="ChEBI" id="CHEBI:29105"/>
        <label>2</label>
        <note>catalytic</note>
    </ligand>
</feature>
<feature type="binding site" evidence="11">
    <location>
        <position position="65"/>
    </location>
    <ligand>
        <name>Zn(2+)</name>
        <dbReference type="ChEBI" id="CHEBI:29105"/>
        <label>1</label>
        <note>catalytic</note>
    </ligand>
</feature>
<feature type="binding site" evidence="11">
    <location>
        <position position="215"/>
    </location>
    <ligand>
        <name>Zn(2+)</name>
        <dbReference type="ChEBI" id="CHEBI:29105"/>
        <label>2</label>
        <note>catalytic</note>
    </ligand>
</feature>
<dbReference type="GO" id="GO:0042781">
    <property type="term" value="F:3'-tRNA processing endoribonuclease activity"/>
    <property type="evidence" value="ECO:0007669"/>
    <property type="project" value="UniProtKB-EC"/>
</dbReference>
<evidence type="ECO:0000256" key="11">
    <source>
        <dbReference type="HAMAP-Rule" id="MF_01818"/>
    </source>
</evidence>
<evidence type="ECO:0000256" key="7">
    <source>
        <dbReference type="ARBA" id="ARBA00022833"/>
    </source>
</evidence>
<evidence type="ECO:0000313" key="13">
    <source>
        <dbReference type="EMBL" id="MEK8128614.1"/>
    </source>
</evidence>
<feature type="active site" description="Proton acceptor" evidence="11">
    <location>
        <position position="67"/>
    </location>
</feature>
<dbReference type="SMART" id="SM00849">
    <property type="entry name" value="Lactamase_B"/>
    <property type="match status" value="1"/>
</dbReference>
<accession>A0ABU9DIB9</accession>
<proteinExistence type="inferred from homology"/>
<evidence type="ECO:0000256" key="10">
    <source>
        <dbReference type="ARBA" id="ARBA00048505"/>
    </source>
</evidence>
<reference evidence="13 14" key="1">
    <citation type="submission" date="2024-04" db="EMBL/GenBank/DDBJ databases">
        <title>draft genome sequnece of Paenibacillus filicis.</title>
        <authorList>
            <person name="Kim D.-U."/>
        </authorList>
    </citation>
    <scope>NUCLEOTIDE SEQUENCE [LARGE SCALE GENOMIC DNA]</scope>
    <source>
        <strain evidence="13 14">KACC14197</strain>
    </source>
</reference>
<feature type="domain" description="Metallo-beta-lactamase" evidence="12">
    <location>
        <begin position="18"/>
        <end position="273"/>
    </location>
</feature>
<gene>
    <name evidence="11 13" type="primary">rnz</name>
    <name evidence="13" type="ORF">WMW72_11925</name>
</gene>
<evidence type="ECO:0000256" key="4">
    <source>
        <dbReference type="ARBA" id="ARBA00022723"/>
    </source>
</evidence>
<dbReference type="PANTHER" id="PTHR46018">
    <property type="entry name" value="ZINC PHOSPHODIESTERASE ELAC PROTEIN 1"/>
    <property type="match status" value="1"/>
</dbReference>
<evidence type="ECO:0000259" key="12">
    <source>
        <dbReference type="SMART" id="SM00849"/>
    </source>
</evidence>
<keyword evidence="3 11" id="KW-0540">Nuclease</keyword>
<comment type="cofactor">
    <cofactor evidence="11">
        <name>Zn(2+)</name>
        <dbReference type="ChEBI" id="CHEBI:29105"/>
    </cofactor>
    <text evidence="11">Binds 2 Zn(2+) ions.</text>
</comment>
<feature type="binding site" evidence="11">
    <location>
        <position position="215"/>
    </location>
    <ligand>
        <name>Zn(2+)</name>
        <dbReference type="ChEBI" id="CHEBI:29105"/>
        <label>1</label>
        <note>catalytic</note>
    </ligand>
</feature>
<dbReference type="SUPFAM" id="SSF56281">
    <property type="entry name" value="Metallo-hydrolase/oxidoreductase"/>
    <property type="match status" value="1"/>
</dbReference>
<dbReference type="NCBIfam" id="TIGR02651">
    <property type="entry name" value="RNase_Z"/>
    <property type="match status" value="1"/>
</dbReference>
<comment type="catalytic activity">
    <reaction evidence="11">
        <text>Endonucleolytic cleavage of RNA, removing extra 3' nucleotides from tRNA precursor, generating 3' termini of tRNAs. A 3'-hydroxy group is left at the tRNA terminus and a 5'-phosphoryl group is left at the trailer molecule.</text>
        <dbReference type="EC" id="3.1.26.11"/>
    </reaction>
</comment>
<dbReference type="EC" id="3.1.26.11" evidence="11"/>
<sequence length="321" mass="35730">MEIYFLGTGAGMPSKERNVTSIMLNLLAERNVYWMFDCGEGTQHQILRAPVKVSKLEKLFVTHLHGDHIYGLPGLMSSRSYQGGDTPFTIYGPRGIREFIETSLRISESHLGYETNIVEFDESEEPALLFEDEQIRVEYAPLVHRIASYGFRVVEKPQPGRLLVDKLKAYGIVAGPLYGRIKQGQPVMLPDGREVQAAEFLGAPIPGRIVTILGDTQPCENSITLALDADLLVHEATFGEARKEMAVRYDHSTSMDAARIASEAKVKTLVITHISSRYQEEAADELLQEARTIHPQTYMAADHFRLEIPMRAADGAAASPE</sequence>
<dbReference type="EMBL" id="JBBPCC010000006">
    <property type="protein sequence ID" value="MEK8128614.1"/>
    <property type="molecule type" value="Genomic_DNA"/>
</dbReference>
<evidence type="ECO:0000313" key="14">
    <source>
        <dbReference type="Proteomes" id="UP001469365"/>
    </source>
</evidence>
<evidence type="ECO:0000256" key="9">
    <source>
        <dbReference type="ARBA" id="ARBA00034301"/>
    </source>
</evidence>
<keyword evidence="14" id="KW-1185">Reference proteome</keyword>
<comment type="subunit">
    <text evidence="1 11">Homodimer.</text>
</comment>
<keyword evidence="7 11" id="KW-0862">Zinc</keyword>
<dbReference type="Pfam" id="PF23023">
    <property type="entry name" value="Anti-Pycsar_Apyc1"/>
    <property type="match status" value="1"/>
</dbReference>
<protein>
    <recommendedName>
        <fullName evidence="11">Ribonuclease Z</fullName>
        <shortName evidence="11">RNase Z</shortName>
        <ecNumber evidence="11">3.1.26.11</ecNumber>
    </recommendedName>
    <alternativeName>
        <fullName evidence="11">tRNA 3 endonuclease</fullName>
    </alternativeName>
    <alternativeName>
        <fullName evidence="11">tRNase Z</fullName>
    </alternativeName>
</protein>
<comment type="caution">
    <text evidence="13">The sequence shown here is derived from an EMBL/GenBank/DDBJ whole genome shotgun (WGS) entry which is preliminary data.</text>
</comment>
<evidence type="ECO:0000256" key="2">
    <source>
        <dbReference type="ARBA" id="ARBA00022694"/>
    </source>
</evidence>
<comment type="similarity">
    <text evidence="11">Belongs to the RNase Z family.</text>
</comment>
<dbReference type="PANTHER" id="PTHR46018:SF2">
    <property type="entry name" value="ZINC PHOSPHODIESTERASE ELAC PROTEIN 1"/>
    <property type="match status" value="1"/>
</dbReference>
<comment type="catalytic activity">
    <reaction evidence="8">
        <text>3',5'-cyclic CMP + H2O = CMP + H(+)</text>
        <dbReference type="Rhea" id="RHEA:72675"/>
        <dbReference type="ChEBI" id="CHEBI:15377"/>
        <dbReference type="ChEBI" id="CHEBI:15378"/>
        <dbReference type="ChEBI" id="CHEBI:58003"/>
        <dbReference type="ChEBI" id="CHEBI:60377"/>
    </reaction>
    <physiologicalReaction direction="left-to-right" evidence="8">
        <dbReference type="Rhea" id="RHEA:72676"/>
    </physiologicalReaction>
</comment>
<organism evidence="13 14">
    <name type="scientific">Paenibacillus filicis</name>
    <dbReference type="NCBI Taxonomy" id="669464"/>
    <lineage>
        <taxon>Bacteria</taxon>
        <taxon>Bacillati</taxon>
        <taxon>Bacillota</taxon>
        <taxon>Bacilli</taxon>
        <taxon>Bacillales</taxon>
        <taxon>Paenibacillaceae</taxon>
        <taxon>Paenibacillus</taxon>
    </lineage>
</organism>
<feature type="binding site" evidence="11">
    <location>
        <position position="68"/>
    </location>
    <ligand>
        <name>Zn(2+)</name>
        <dbReference type="ChEBI" id="CHEBI:29105"/>
        <label>2</label>
        <note>catalytic</note>
    </ligand>
</feature>
<dbReference type="InterPro" id="IPR036866">
    <property type="entry name" value="RibonucZ/Hydroxyglut_hydro"/>
</dbReference>
<evidence type="ECO:0000256" key="5">
    <source>
        <dbReference type="ARBA" id="ARBA00022759"/>
    </source>
</evidence>
<feature type="binding site" evidence="11">
    <location>
        <position position="63"/>
    </location>
    <ligand>
        <name>Zn(2+)</name>
        <dbReference type="ChEBI" id="CHEBI:29105"/>
        <label>1</label>
        <note>catalytic</note>
    </ligand>
</feature>
<dbReference type="Proteomes" id="UP001469365">
    <property type="component" value="Unassembled WGS sequence"/>
</dbReference>
<evidence type="ECO:0000256" key="3">
    <source>
        <dbReference type="ARBA" id="ARBA00022722"/>
    </source>
</evidence>
<dbReference type="RefSeq" id="WP_341415691.1">
    <property type="nucleotide sequence ID" value="NZ_JBBPCC010000006.1"/>
</dbReference>
<feature type="binding site" evidence="11">
    <location>
        <position position="144"/>
    </location>
    <ligand>
        <name>Zn(2+)</name>
        <dbReference type="ChEBI" id="CHEBI:29105"/>
        <label>1</label>
        <note>catalytic</note>
    </ligand>
</feature>
<name>A0ABU9DIB9_9BACL</name>
<evidence type="ECO:0000256" key="8">
    <source>
        <dbReference type="ARBA" id="ARBA00034221"/>
    </source>
</evidence>
<keyword evidence="5 11" id="KW-0255">Endonuclease</keyword>
<feature type="binding site" evidence="11">
    <location>
        <position position="273"/>
    </location>
    <ligand>
        <name>Zn(2+)</name>
        <dbReference type="ChEBI" id="CHEBI:29105"/>
        <label>2</label>
        <note>catalytic</note>
    </ligand>
</feature>
<dbReference type="CDD" id="cd07717">
    <property type="entry name" value="RNaseZ_ZiPD-like_MBL-fold"/>
    <property type="match status" value="1"/>
</dbReference>
<comment type="function">
    <text evidence="9">Counteracts the endogenous Pycsar antiviral defense system. Phosphodiesterase that enables metal-dependent hydrolysis of host cyclic nucleotide Pycsar defense signals such as cCMP and cUMP.</text>
</comment>
<keyword evidence="6 11" id="KW-0378">Hydrolase</keyword>
<keyword evidence="4 11" id="KW-0479">Metal-binding</keyword>
<dbReference type="InterPro" id="IPR013471">
    <property type="entry name" value="RNase_Z/BN"/>
</dbReference>
<dbReference type="NCBIfam" id="NF000801">
    <property type="entry name" value="PRK00055.1-3"/>
    <property type="match status" value="1"/>
</dbReference>
<dbReference type="Gene3D" id="3.60.15.10">
    <property type="entry name" value="Ribonuclease Z/Hydroxyacylglutathione hydrolase-like"/>
    <property type="match status" value="1"/>
</dbReference>
<dbReference type="InterPro" id="IPR001279">
    <property type="entry name" value="Metallo-B-lactamas"/>
</dbReference>
<comment type="function">
    <text evidence="11">Zinc phosphodiesterase, which displays some tRNA 3'-processing endonuclease activity. Probably involved in tRNA maturation, by removing a 3'-trailer from precursor tRNA.</text>
</comment>
<keyword evidence="2 11" id="KW-0819">tRNA processing</keyword>
<dbReference type="HAMAP" id="MF_01818">
    <property type="entry name" value="RNase_Z_BN"/>
    <property type="match status" value="1"/>
</dbReference>
<evidence type="ECO:0000256" key="6">
    <source>
        <dbReference type="ARBA" id="ARBA00022801"/>
    </source>
</evidence>